<dbReference type="AlphaFoldDB" id="A0A1C7MK27"/>
<dbReference type="GO" id="GO:0009976">
    <property type="term" value="F:tocopherol cyclase activity"/>
    <property type="evidence" value="ECO:0007669"/>
    <property type="project" value="InterPro"/>
</dbReference>
<dbReference type="PANTHER" id="PTHR35309:SF4">
    <property type="entry name" value="TOCOPHEROL CYCLASE"/>
    <property type="match status" value="1"/>
</dbReference>
<name>A0A1C7MK27_GRIFR</name>
<dbReference type="Proteomes" id="UP000092993">
    <property type="component" value="Unassembled WGS sequence"/>
</dbReference>
<dbReference type="PANTHER" id="PTHR35309">
    <property type="match status" value="1"/>
</dbReference>
<accession>A0A1C7MK27</accession>
<dbReference type="InterPro" id="IPR025893">
    <property type="entry name" value="Tocopherol_cyclase"/>
</dbReference>
<keyword evidence="2" id="KW-1185">Reference proteome</keyword>
<dbReference type="STRING" id="5627.A0A1C7MK27"/>
<evidence type="ECO:0000313" key="1">
    <source>
        <dbReference type="EMBL" id="OBZ77245.1"/>
    </source>
</evidence>
<dbReference type="OrthoDB" id="5421239at2759"/>
<dbReference type="OMA" id="WISAWHR"/>
<proteinExistence type="predicted"/>
<sequence length="214" mass="23297">MGGIAHLSRLLPLNWHVRSTASIARYTLTHAGVTREGGGLAHIEKNWGSSFPRGWIWSQSLALDAGKTLCLAGGTALPGIHAYLVGYRSPACTWDFRPPFAVAVGHIAPFMRVRHDSVAGTVDLRVQTWTRKLVVKMQAPVDSFVGLPAPLKNGHKPEYAFESFAASTWISAWHRRWPFGKWILVEKGPCGQTAEGGPCAALEFGGSFSHRVGK</sequence>
<protein>
    <submittedName>
        <fullName evidence="1">Uncharacterized protein</fullName>
    </submittedName>
</protein>
<gene>
    <name evidence="1" type="ORF">A0H81_02106</name>
</gene>
<organism evidence="1 2">
    <name type="scientific">Grifola frondosa</name>
    <name type="common">Maitake</name>
    <name type="synonym">Polyporus frondosus</name>
    <dbReference type="NCBI Taxonomy" id="5627"/>
    <lineage>
        <taxon>Eukaryota</taxon>
        <taxon>Fungi</taxon>
        <taxon>Dikarya</taxon>
        <taxon>Basidiomycota</taxon>
        <taxon>Agaricomycotina</taxon>
        <taxon>Agaricomycetes</taxon>
        <taxon>Polyporales</taxon>
        <taxon>Grifolaceae</taxon>
        <taxon>Grifola</taxon>
    </lineage>
</organism>
<reference evidence="1 2" key="1">
    <citation type="submission" date="2016-03" db="EMBL/GenBank/DDBJ databases">
        <title>Whole genome sequencing of Grifola frondosa 9006-11.</title>
        <authorList>
            <person name="Min B."/>
            <person name="Park H."/>
            <person name="Kim J.-G."/>
            <person name="Cho H."/>
            <person name="Oh Y.-L."/>
            <person name="Kong W.-S."/>
            <person name="Choi I.-G."/>
        </authorList>
    </citation>
    <scope>NUCLEOTIDE SEQUENCE [LARGE SCALE GENOMIC DNA]</scope>
    <source>
        <strain evidence="1 2">9006-11</strain>
    </source>
</reference>
<comment type="caution">
    <text evidence="1">The sequence shown here is derived from an EMBL/GenBank/DDBJ whole genome shotgun (WGS) entry which is preliminary data.</text>
</comment>
<evidence type="ECO:0000313" key="2">
    <source>
        <dbReference type="Proteomes" id="UP000092993"/>
    </source>
</evidence>
<dbReference type="EMBL" id="LUGG01000002">
    <property type="protein sequence ID" value="OBZ77245.1"/>
    <property type="molecule type" value="Genomic_DNA"/>
</dbReference>